<feature type="compositionally biased region" description="Basic residues" evidence="1">
    <location>
        <begin position="204"/>
        <end position="216"/>
    </location>
</feature>
<dbReference type="EMBL" id="CM029051">
    <property type="protein sequence ID" value="KAG2561992.1"/>
    <property type="molecule type" value="Genomic_DNA"/>
</dbReference>
<dbReference type="AlphaFoldDB" id="A0A8T0PP21"/>
<feature type="compositionally biased region" description="Basic and acidic residues" evidence="1">
    <location>
        <begin position="19"/>
        <end position="39"/>
    </location>
</feature>
<name>A0A8T0PP21_PANVG</name>
<proteinExistence type="predicted"/>
<keyword evidence="3" id="KW-1185">Reference proteome</keyword>
<organism evidence="2 3">
    <name type="scientific">Panicum virgatum</name>
    <name type="common">Blackwell switchgrass</name>
    <dbReference type="NCBI Taxonomy" id="38727"/>
    <lineage>
        <taxon>Eukaryota</taxon>
        <taxon>Viridiplantae</taxon>
        <taxon>Streptophyta</taxon>
        <taxon>Embryophyta</taxon>
        <taxon>Tracheophyta</taxon>
        <taxon>Spermatophyta</taxon>
        <taxon>Magnoliopsida</taxon>
        <taxon>Liliopsida</taxon>
        <taxon>Poales</taxon>
        <taxon>Poaceae</taxon>
        <taxon>PACMAD clade</taxon>
        <taxon>Panicoideae</taxon>
        <taxon>Panicodae</taxon>
        <taxon>Paniceae</taxon>
        <taxon>Panicinae</taxon>
        <taxon>Panicum</taxon>
        <taxon>Panicum sect. Hiantes</taxon>
    </lineage>
</organism>
<reference evidence="2" key="1">
    <citation type="submission" date="2020-05" db="EMBL/GenBank/DDBJ databases">
        <title>WGS assembly of Panicum virgatum.</title>
        <authorList>
            <person name="Lovell J.T."/>
            <person name="Jenkins J."/>
            <person name="Shu S."/>
            <person name="Juenger T.E."/>
            <person name="Schmutz J."/>
        </authorList>
    </citation>
    <scope>NUCLEOTIDE SEQUENCE</scope>
    <source>
        <strain evidence="2">AP13</strain>
    </source>
</reference>
<protein>
    <submittedName>
        <fullName evidence="2">Uncharacterized protein</fullName>
    </submittedName>
</protein>
<feature type="region of interest" description="Disordered" evidence="1">
    <location>
        <begin position="195"/>
        <end position="287"/>
    </location>
</feature>
<evidence type="ECO:0000313" key="3">
    <source>
        <dbReference type="Proteomes" id="UP000823388"/>
    </source>
</evidence>
<feature type="compositionally biased region" description="Basic and acidic residues" evidence="1">
    <location>
        <begin position="87"/>
        <end position="99"/>
    </location>
</feature>
<dbReference type="Proteomes" id="UP000823388">
    <property type="component" value="Chromosome 8K"/>
</dbReference>
<sequence length="287" mass="30445">MTRRPVPVAAPRGGAFRADTGRSAREQQSRVGGRGEIRARPAGRRRLAAAPPPGQPRLRAAAAHLHGQKTAFRQGPPPSPSCRRRRRGEDQRQNADARHGAAQRAGAPGAELGAGGRDRHAPPTAREQGPGGGAAEGPLPAAAGGDQERIRAAPWSRLCACRRGRGRARRATVAVVEALRAPLGPWSTSAPCRRGLRLSSAPRPSHRHGCKLRRRGPPLSPTWARAPPPPRTDGRGEAEPGGAVVAAAEGRRRGRRKWDPRTGGADGELLALGEGSERRAEGRTYRM</sequence>
<feature type="compositionally biased region" description="Basic and acidic residues" evidence="1">
    <location>
        <begin position="275"/>
        <end position="287"/>
    </location>
</feature>
<comment type="caution">
    <text evidence="2">The sequence shown here is derived from an EMBL/GenBank/DDBJ whole genome shotgun (WGS) entry which is preliminary data.</text>
</comment>
<evidence type="ECO:0000256" key="1">
    <source>
        <dbReference type="SAM" id="MobiDB-lite"/>
    </source>
</evidence>
<feature type="region of interest" description="Disordered" evidence="1">
    <location>
        <begin position="1"/>
        <end position="155"/>
    </location>
</feature>
<gene>
    <name evidence="2" type="ORF">PVAP13_8KG076604</name>
</gene>
<feature type="compositionally biased region" description="Low complexity" evidence="1">
    <location>
        <begin position="136"/>
        <end position="145"/>
    </location>
</feature>
<accession>A0A8T0PP21</accession>
<evidence type="ECO:0000313" key="2">
    <source>
        <dbReference type="EMBL" id="KAG2561992.1"/>
    </source>
</evidence>